<reference evidence="2 3" key="1">
    <citation type="submission" date="2016-07" db="EMBL/GenBank/DDBJ databases">
        <title>Multiple horizontal gene transfer events from other fungi enriched the ability of initially mycotrophic Trichoderma (Ascomycota) to feed on dead plant biomass.</title>
        <authorList>
            <consortium name="DOE Joint Genome Institute"/>
            <person name="Aerts A."/>
            <person name="Atanasova L."/>
            <person name="Chenthamara K."/>
            <person name="Zhang J."/>
            <person name="Grujic M."/>
            <person name="Henrissat B."/>
            <person name="Kuo A."/>
            <person name="Salamov A."/>
            <person name="Lipzen A."/>
            <person name="Labutti K."/>
            <person name="Barry K."/>
            <person name="Miao Y."/>
            <person name="Rahimi M.J."/>
            <person name="Shen Q."/>
            <person name="Grigoriev I.V."/>
            <person name="Kubicek C.P."/>
            <person name="Druzhinina I.S."/>
        </authorList>
    </citation>
    <scope>NUCLEOTIDE SEQUENCE [LARGE SCALE GENOMIC DNA]</scope>
    <source>
        <strain evidence="2 3">ATCC 18648</strain>
    </source>
</reference>
<proteinExistence type="predicted"/>
<name>A0A2T4CD04_TRILO</name>
<keyword evidence="3" id="KW-1185">Reference proteome</keyword>
<evidence type="ECO:0000256" key="1">
    <source>
        <dbReference type="SAM" id="MobiDB-lite"/>
    </source>
</evidence>
<accession>A0A2T4CD04</accession>
<dbReference type="EMBL" id="KZ679128">
    <property type="protein sequence ID" value="PTB79433.1"/>
    <property type="molecule type" value="Genomic_DNA"/>
</dbReference>
<organism evidence="2 3">
    <name type="scientific">Trichoderma longibrachiatum ATCC 18648</name>
    <dbReference type="NCBI Taxonomy" id="983965"/>
    <lineage>
        <taxon>Eukaryota</taxon>
        <taxon>Fungi</taxon>
        <taxon>Dikarya</taxon>
        <taxon>Ascomycota</taxon>
        <taxon>Pezizomycotina</taxon>
        <taxon>Sordariomycetes</taxon>
        <taxon>Hypocreomycetidae</taxon>
        <taxon>Hypocreales</taxon>
        <taxon>Hypocreaceae</taxon>
        <taxon>Trichoderma</taxon>
    </lineage>
</organism>
<dbReference type="Proteomes" id="UP000240760">
    <property type="component" value="Unassembled WGS sequence"/>
</dbReference>
<sequence>MRWGICTGKRPVCPGIPPDGQVAAWGPRLRIQGRPSAPCPRTPSRNLRLPLQTPTPPVRTTGLVCLTRMPGGICQSRHPTQLSLNGPCIASQLEAGRHRSDFIWYRLIFLRRKTEMKRGRRRQKKKKRWRQLGIWPTYYEPALRAIPVLPSSHLTVC</sequence>
<dbReference type="AlphaFoldDB" id="A0A2T4CD04"/>
<evidence type="ECO:0000313" key="2">
    <source>
        <dbReference type="EMBL" id="PTB79433.1"/>
    </source>
</evidence>
<evidence type="ECO:0000313" key="3">
    <source>
        <dbReference type="Proteomes" id="UP000240760"/>
    </source>
</evidence>
<protein>
    <submittedName>
        <fullName evidence="2">Uncharacterized protein</fullName>
    </submittedName>
</protein>
<gene>
    <name evidence="2" type="ORF">M440DRAFT_237995</name>
</gene>
<feature type="region of interest" description="Disordered" evidence="1">
    <location>
        <begin position="33"/>
        <end position="53"/>
    </location>
</feature>